<dbReference type="InterPro" id="IPR042266">
    <property type="entry name" value="PPPDE_sf"/>
</dbReference>
<keyword evidence="2" id="KW-0645">Protease</keyword>
<dbReference type="PANTHER" id="PTHR12378:SF7">
    <property type="entry name" value="DESUMOYLATING ISOPEPTIDASE 1"/>
    <property type="match status" value="1"/>
</dbReference>
<gene>
    <name evidence="7" type="ORF">JKP88DRAFT_261096</name>
</gene>
<accession>A0A835YYT1</accession>
<evidence type="ECO:0000259" key="6">
    <source>
        <dbReference type="PROSITE" id="PS51858"/>
    </source>
</evidence>
<evidence type="ECO:0000259" key="5">
    <source>
        <dbReference type="PROSITE" id="PS51396"/>
    </source>
</evidence>
<comment type="caution">
    <text evidence="7">The sequence shown here is derived from an EMBL/GenBank/DDBJ whole genome shotgun (WGS) entry which is preliminary data.</text>
</comment>
<dbReference type="Proteomes" id="UP000664859">
    <property type="component" value="Unassembled WGS sequence"/>
</dbReference>
<dbReference type="Pfam" id="PF05903">
    <property type="entry name" value="Peptidase_C97"/>
    <property type="match status" value="1"/>
</dbReference>
<dbReference type="InterPro" id="IPR011989">
    <property type="entry name" value="ARM-like"/>
</dbReference>
<dbReference type="AlphaFoldDB" id="A0A835YYT1"/>
<protein>
    <submittedName>
        <fullName evidence="7">PPPDE putative peptidase domain-containing protein</fullName>
    </submittedName>
</protein>
<dbReference type="PROSITE" id="PS51858">
    <property type="entry name" value="PPPDE"/>
    <property type="match status" value="1"/>
</dbReference>
<evidence type="ECO:0000256" key="1">
    <source>
        <dbReference type="ARBA" id="ARBA00008140"/>
    </source>
</evidence>
<sequence>MAKVQLALYDLSRGLARSMSMALLGRQVDGIWHTGVIVYGKEYFFSGGIQAMKHEDFCAMHGGFRPEQYIDLGKTQIPEDLLQDFLREISPRFTAMTYNLFRHNCNNFSDEVSRFLLDRGIPEYIINLPNEVLQTPMGRMMVPMVEQMTTELHGGDPLAHAPFQPPASVVHATPAPTAAPAAPAPAATPVAPPPPAAVPQRDASGNIYPLLSKHTKPLLSPDTSVITTVVKRLEGSDAVHHMSPGDKEVLKALSTALTAGSTASLPAGAYGLLARLRAAHQESEFKLMCLLRVMALHAPESLEQAQEQRKCVVPIFTSMGQDGPFRSAQGLAMALCAAANMFGTPAGAALMVEADVMAPCVDAALQHLHHARADVRQLASALVFNFALQLTTNGSSSADSGDMPDEITQILLGCLEGLLDESDDLTAERRLMAAGCVMRKYKTHCTELVEGCELGHHVTQFVHASPANSQAKHLAVEVAHLLQA</sequence>
<feature type="compositionally biased region" description="Low complexity" evidence="4">
    <location>
        <begin position="173"/>
        <end position="189"/>
    </location>
</feature>
<evidence type="ECO:0000256" key="2">
    <source>
        <dbReference type="ARBA" id="ARBA00022670"/>
    </source>
</evidence>
<name>A0A835YYT1_9STRA</name>
<dbReference type="InterPro" id="IPR013535">
    <property type="entry name" value="PUL_dom"/>
</dbReference>
<evidence type="ECO:0000313" key="7">
    <source>
        <dbReference type="EMBL" id="KAG5183284.1"/>
    </source>
</evidence>
<dbReference type="OrthoDB" id="21221at2759"/>
<dbReference type="InterPro" id="IPR008580">
    <property type="entry name" value="PPPDE_dom"/>
</dbReference>
<dbReference type="Pfam" id="PF08324">
    <property type="entry name" value="PUL"/>
    <property type="match status" value="1"/>
</dbReference>
<dbReference type="SMART" id="SM01179">
    <property type="entry name" value="DUF862"/>
    <property type="match status" value="1"/>
</dbReference>
<feature type="domain" description="PUL" evidence="5">
    <location>
        <begin position="206"/>
        <end position="484"/>
    </location>
</feature>
<evidence type="ECO:0000256" key="4">
    <source>
        <dbReference type="SAM" id="MobiDB-lite"/>
    </source>
</evidence>
<dbReference type="EMBL" id="JAFCMP010000223">
    <property type="protein sequence ID" value="KAG5183284.1"/>
    <property type="molecule type" value="Genomic_DNA"/>
</dbReference>
<keyword evidence="3" id="KW-0378">Hydrolase</keyword>
<evidence type="ECO:0000256" key="3">
    <source>
        <dbReference type="ARBA" id="ARBA00022801"/>
    </source>
</evidence>
<dbReference type="Gene3D" id="1.25.10.10">
    <property type="entry name" value="Leucine-rich Repeat Variant"/>
    <property type="match status" value="1"/>
</dbReference>
<dbReference type="GO" id="GO:0070646">
    <property type="term" value="P:protein modification by small protein removal"/>
    <property type="evidence" value="ECO:0007669"/>
    <property type="project" value="TreeGrafter"/>
</dbReference>
<dbReference type="PANTHER" id="PTHR12378">
    <property type="entry name" value="DESUMOYLATING ISOPEPTIDASE"/>
    <property type="match status" value="1"/>
</dbReference>
<proteinExistence type="inferred from homology"/>
<dbReference type="Gene3D" id="3.90.1720.30">
    <property type="entry name" value="PPPDE domains"/>
    <property type="match status" value="1"/>
</dbReference>
<keyword evidence="8" id="KW-1185">Reference proteome</keyword>
<evidence type="ECO:0000313" key="8">
    <source>
        <dbReference type="Proteomes" id="UP000664859"/>
    </source>
</evidence>
<organism evidence="7 8">
    <name type="scientific">Tribonema minus</name>
    <dbReference type="NCBI Taxonomy" id="303371"/>
    <lineage>
        <taxon>Eukaryota</taxon>
        <taxon>Sar</taxon>
        <taxon>Stramenopiles</taxon>
        <taxon>Ochrophyta</taxon>
        <taxon>PX clade</taxon>
        <taxon>Xanthophyceae</taxon>
        <taxon>Tribonematales</taxon>
        <taxon>Tribonemataceae</taxon>
        <taxon>Tribonema</taxon>
    </lineage>
</organism>
<dbReference type="GO" id="GO:0008233">
    <property type="term" value="F:peptidase activity"/>
    <property type="evidence" value="ECO:0007669"/>
    <property type="project" value="UniProtKB-KW"/>
</dbReference>
<feature type="domain" description="PPPDE" evidence="6">
    <location>
        <begin position="2"/>
        <end position="146"/>
    </location>
</feature>
<comment type="similarity">
    <text evidence="1">Belongs to the DeSI family.</text>
</comment>
<reference evidence="7" key="1">
    <citation type="submission" date="2021-02" db="EMBL/GenBank/DDBJ databases">
        <title>First Annotated Genome of the Yellow-green Alga Tribonema minus.</title>
        <authorList>
            <person name="Mahan K.M."/>
        </authorList>
    </citation>
    <scope>NUCLEOTIDE SEQUENCE</scope>
    <source>
        <strain evidence="7">UTEX B ZZ1240</strain>
    </source>
</reference>
<dbReference type="PROSITE" id="PS51396">
    <property type="entry name" value="PUL"/>
    <property type="match status" value="1"/>
</dbReference>
<feature type="region of interest" description="Disordered" evidence="4">
    <location>
        <begin position="173"/>
        <end position="198"/>
    </location>
</feature>
<dbReference type="GO" id="GO:0006508">
    <property type="term" value="P:proteolysis"/>
    <property type="evidence" value="ECO:0007669"/>
    <property type="project" value="UniProtKB-KW"/>
</dbReference>